<dbReference type="GO" id="GO:0035999">
    <property type="term" value="P:tetrahydrofolate interconversion"/>
    <property type="evidence" value="ECO:0007669"/>
    <property type="project" value="UniProtKB-UniRule"/>
</dbReference>
<keyword evidence="4 11" id="KW-0658">Purine biosynthesis</keyword>
<dbReference type="STRING" id="1797197.A2Y75_03145"/>
<dbReference type="InterPro" id="IPR000672">
    <property type="entry name" value="THF_DH/CycHdrlase"/>
</dbReference>
<proteinExistence type="inferred from homology"/>
<keyword evidence="6 11" id="KW-0521">NADP</keyword>
<accession>A0A1F2WGZ7</accession>
<dbReference type="GO" id="GO:0000105">
    <property type="term" value="P:L-histidine biosynthetic process"/>
    <property type="evidence" value="ECO:0007669"/>
    <property type="project" value="UniProtKB-KW"/>
</dbReference>
<evidence type="ECO:0000259" key="12">
    <source>
        <dbReference type="Pfam" id="PF00763"/>
    </source>
</evidence>
<comment type="catalytic activity">
    <reaction evidence="11">
        <text>(6R)-5,10-methenyltetrahydrofolate + H2O = (6R)-10-formyltetrahydrofolate + H(+)</text>
        <dbReference type="Rhea" id="RHEA:23700"/>
        <dbReference type="ChEBI" id="CHEBI:15377"/>
        <dbReference type="ChEBI" id="CHEBI:15378"/>
        <dbReference type="ChEBI" id="CHEBI:57455"/>
        <dbReference type="ChEBI" id="CHEBI:195366"/>
        <dbReference type="EC" id="3.5.4.9"/>
    </reaction>
</comment>
<feature type="binding site" evidence="11">
    <location>
        <begin position="172"/>
        <end position="174"/>
    </location>
    <ligand>
        <name>NADP(+)</name>
        <dbReference type="ChEBI" id="CHEBI:58349"/>
    </ligand>
</feature>
<evidence type="ECO:0000256" key="2">
    <source>
        <dbReference type="ARBA" id="ARBA00022563"/>
    </source>
</evidence>
<sequence length="311" mass="33515">MTEVIDCVAIGDELMKEIIAEAESLKARGITPGIATLLVGDDFGAKMYRGQVEKFCEEAGFNYINENPPADVSEEAVVEIVKKLNANDAVSGILPLRPFPEHISDSAVINSIDVNKDIDCFHPSNMGKLALGEPIFPPATPSAVIEILDRYAKKQNIEPKDFYEGAEICVVGHSNIVGKPLAFLVLNRNASTTVVHVFTSMKGNLEKHTNMADILIVAAGKADLIGPDQVKEGAIVIDVGINRVKVLDDKREPVLNEKGKPKTKTVGDVSFDAVKDKAKAITPVPGGVGSVTNRMLMKNALRACKMRQGLE</sequence>
<feature type="domain" description="Tetrahydrofolate dehydrogenase/cyclohydrolase catalytic" evidence="12">
    <location>
        <begin position="5"/>
        <end position="119"/>
    </location>
</feature>
<dbReference type="InterPro" id="IPR020631">
    <property type="entry name" value="THF_DH/CycHdrlase_NAD-bd_dom"/>
</dbReference>
<gene>
    <name evidence="11" type="primary">folD</name>
    <name evidence="14" type="ORF">A2Y75_03145</name>
</gene>
<reference evidence="14 15" key="1">
    <citation type="journal article" date="2016" name="Nat. Commun.">
        <title>Thousands of microbial genomes shed light on interconnected biogeochemical processes in an aquifer system.</title>
        <authorList>
            <person name="Anantharaman K."/>
            <person name="Brown C.T."/>
            <person name="Hug L.A."/>
            <person name="Sharon I."/>
            <person name="Castelle C.J."/>
            <person name="Probst A.J."/>
            <person name="Thomas B.C."/>
            <person name="Singh A."/>
            <person name="Wilkins M.J."/>
            <person name="Karaoz U."/>
            <person name="Brodie E.L."/>
            <person name="Williams K.H."/>
            <person name="Hubbard S.S."/>
            <person name="Banfield J.F."/>
        </authorList>
    </citation>
    <scope>NUCLEOTIDE SEQUENCE [LARGE SCALE GENOMIC DNA]</scope>
</reference>
<dbReference type="GO" id="GO:0004477">
    <property type="term" value="F:methenyltetrahydrofolate cyclohydrolase activity"/>
    <property type="evidence" value="ECO:0007669"/>
    <property type="project" value="UniProtKB-UniRule"/>
</dbReference>
<keyword evidence="9 11" id="KW-0486">Methionine biosynthesis</keyword>
<keyword evidence="7 11" id="KW-0560">Oxidoreductase</keyword>
<dbReference type="PANTHER" id="PTHR48099">
    <property type="entry name" value="C-1-TETRAHYDROFOLATE SYNTHASE, CYTOPLASMIC-RELATED"/>
    <property type="match status" value="1"/>
</dbReference>
<dbReference type="HAMAP" id="MF_01576">
    <property type="entry name" value="THF_DHG_CYH"/>
    <property type="match status" value="1"/>
</dbReference>
<dbReference type="InterPro" id="IPR036291">
    <property type="entry name" value="NAD(P)-bd_dom_sf"/>
</dbReference>
<keyword evidence="10 11" id="KW-0511">Multifunctional enzyme</keyword>
<evidence type="ECO:0000313" key="14">
    <source>
        <dbReference type="EMBL" id="OFW56132.1"/>
    </source>
</evidence>
<dbReference type="Gene3D" id="3.40.50.10860">
    <property type="entry name" value="Leucine Dehydrogenase, chain A, domain 1"/>
    <property type="match status" value="1"/>
</dbReference>
<keyword evidence="8 11" id="KW-0368">Histidine biosynthesis</keyword>
<name>A0A1F2WGZ7_9ACTN</name>
<keyword evidence="2 11" id="KW-0554">One-carbon metabolism</keyword>
<dbReference type="EC" id="1.5.1.5" evidence="11"/>
<dbReference type="InterPro" id="IPR020630">
    <property type="entry name" value="THF_DH/CycHdrlase_cat_dom"/>
</dbReference>
<dbReference type="AlphaFoldDB" id="A0A1F2WGZ7"/>
<evidence type="ECO:0000256" key="6">
    <source>
        <dbReference type="ARBA" id="ARBA00022857"/>
    </source>
</evidence>
<evidence type="ECO:0000256" key="5">
    <source>
        <dbReference type="ARBA" id="ARBA00022801"/>
    </source>
</evidence>
<comment type="subunit">
    <text evidence="11">Homodimer.</text>
</comment>
<dbReference type="Proteomes" id="UP000177876">
    <property type="component" value="Unassembled WGS sequence"/>
</dbReference>
<evidence type="ECO:0000256" key="4">
    <source>
        <dbReference type="ARBA" id="ARBA00022755"/>
    </source>
</evidence>
<organism evidence="14 15">
    <name type="scientific">Candidatus Solincola sediminis</name>
    <dbReference type="NCBI Taxonomy" id="1797199"/>
    <lineage>
        <taxon>Bacteria</taxon>
        <taxon>Bacillati</taxon>
        <taxon>Actinomycetota</taxon>
        <taxon>Candidatus Geothermincolia</taxon>
        <taxon>Candidatus Geothermincolales</taxon>
        <taxon>Candidatus Geothermincolaceae</taxon>
        <taxon>Candidatus Solincola</taxon>
    </lineage>
</organism>
<comment type="catalytic activity">
    <reaction evidence="11">
        <text>(6R)-5,10-methylene-5,6,7,8-tetrahydrofolate + NADP(+) = (6R)-5,10-methenyltetrahydrofolate + NADPH</text>
        <dbReference type="Rhea" id="RHEA:22812"/>
        <dbReference type="ChEBI" id="CHEBI:15636"/>
        <dbReference type="ChEBI" id="CHEBI:57455"/>
        <dbReference type="ChEBI" id="CHEBI:57783"/>
        <dbReference type="ChEBI" id="CHEBI:58349"/>
        <dbReference type="EC" id="1.5.1.5"/>
    </reaction>
</comment>
<comment type="caution">
    <text evidence="14">The sequence shown here is derived from an EMBL/GenBank/DDBJ whole genome shotgun (WGS) entry which is preliminary data.</text>
</comment>
<dbReference type="GO" id="GO:0005829">
    <property type="term" value="C:cytosol"/>
    <property type="evidence" value="ECO:0007669"/>
    <property type="project" value="TreeGrafter"/>
</dbReference>
<dbReference type="PRINTS" id="PR00085">
    <property type="entry name" value="THFDHDRGNASE"/>
</dbReference>
<feature type="binding site" evidence="11">
    <location>
        <position position="241"/>
    </location>
    <ligand>
        <name>NADP(+)</name>
        <dbReference type="ChEBI" id="CHEBI:58349"/>
    </ligand>
</feature>
<dbReference type="EMBL" id="MELK01000048">
    <property type="protein sequence ID" value="OFW56132.1"/>
    <property type="molecule type" value="Genomic_DNA"/>
</dbReference>
<dbReference type="InterPro" id="IPR046346">
    <property type="entry name" value="Aminoacid_DH-like_N_sf"/>
</dbReference>
<dbReference type="GO" id="GO:0009086">
    <property type="term" value="P:methionine biosynthetic process"/>
    <property type="evidence" value="ECO:0007669"/>
    <property type="project" value="UniProtKB-KW"/>
</dbReference>
<evidence type="ECO:0000256" key="11">
    <source>
        <dbReference type="HAMAP-Rule" id="MF_01576"/>
    </source>
</evidence>
<comment type="pathway">
    <text evidence="1 11">One-carbon metabolism; tetrahydrofolate interconversion.</text>
</comment>
<dbReference type="SUPFAM" id="SSF51735">
    <property type="entry name" value="NAD(P)-binding Rossmann-fold domains"/>
    <property type="match status" value="1"/>
</dbReference>
<evidence type="ECO:0000313" key="15">
    <source>
        <dbReference type="Proteomes" id="UP000177876"/>
    </source>
</evidence>
<evidence type="ECO:0000256" key="7">
    <source>
        <dbReference type="ARBA" id="ARBA00023002"/>
    </source>
</evidence>
<comment type="similarity">
    <text evidence="11">Belongs to the tetrahydrofolate dehydrogenase/cyclohydrolase family.</text>
</comment>
<evidence type="ECO:0000256" key="10">
    <source>
        <dbReference type="ARBA" id="ARBA00023268"/>
    </source>
</evidence>
<feature type="domain" description="Tetrahydrofolate dehydrogenase/cyclohydrolase NAD(P)-binding" evidence="13">
    <location>
        <begin position="138"/>
        <end position="307"/>
    </location>
</feature>
<dbReference type="GO" id="GO:0006164">
    <property type="term" value="P:purine nucleotide biosynthetic process"/>
    <property type="evidence" value="ECO:0007669"/>
    <property type="project" value="UniProtKB-KW"/>
</dbReference>
<dbReference type="EC" id="3.5.4.9" evidence="11"/>
<dbReference type="Gene3D" id="3.40.50.720">
    <property type="entry name" value="NAD(P)-binding Rossmann-like Domain"/>
    <property type="match status" value="1"/>
</dbReference>
<keyword evidence="5 11" id="KW-0378">Hydrolase</keyword>
<dbReference type="SUPFAM" id="SSF53223">
    <property type="entry name" value="Aminoacid dehydrogenase-like, N-terminal domain"/>
    <property type="match status" value="1"/>
</dbReference>
<evidence type="ECO:0000259" key="13">
    <source>
        <dbReference type="Pfam" id="PF02882"/>
    </source>
</evidence>
<dbReference type="Pfam" id="PF00763">
    <property type="entry name" value="THF_DHG_CYH"/>
    <property type="match status" value="1"/>
</dbReference>
<dbReference type="CDD" id="cd01080">
    <property type="entry name" value="NAD_bind_m-THF_DH_Cyclohyd"/>
    <property type="match status" value="1"/>
</dbReference>
<evidence type="ECO:0000256" key="9">
    <source>
        <dbReference type="ARBA" id="ARBA00023167"/>
    </source>
</evidence>
<dbReference type="PANTHER" id="PTHR48099:SF5">
    <property type="entry name" value="C-1-TETRAHYDROFOLATE SYNTHASE, CYTOPLASMIC"/>
    <property type="match status" value="1"/>
</dbReference>
<protein>
    <recommendedName>
        <fullName evidence="11">Bifunctional protein FolD</fullName>
    </recommendedName>
    <domain>
        <recommendedName>
            <fullName evidence="11">Methylenetetrahydrofolate dehydrogenase</fullName>
            <ecNumber evidence="11">1.5.1.5</ecNumber>
        </recommendedName>
    </domain>
    <domain>
        <recommendedName>
            <fullName evidence="11">Methenyltetrahydrofolate cyclohydrolase</fullName>
            <ecNumber evidence="11">3.5.4.9</ecNumber>
        </recommendedName>
    </domain>
</protein>
<dbReference type="UniPathway" id="UPA00193"/>
<dbReference type="Pfam" id="PF02882">
    <property type="entry name" value="THF_DHG_CYH_C"/>
    <property type="match status" value="1"/>
</dbReference>
<dbReference type="GO" id="GO:0004488">
    <property type="term" value="F:methylenetetrahydrofolate dehydrogenase (NADP+) activity"/>
    <property type="evidence" value="ECO:0007669"/>
    <property type="project" value="UniProtKB-UniRule"/>
</dbReference>
<comment type="function">
    <text evidence="11">Catalyzes the oxidation of 5,10-methylenetetrahydrofolate to 5,10-methenyltetrahydrofolate and then the hydrolysis of 5,10-methenyltetrahydrofolate to 10-formyltetrahydrofolate.</text>
</comment>
<evidence type="ECO:0000256" key="3">
    <source>
        <dbReference type="ARBA" id="ARBA00022605"/>
    </source>
</evidence>
<keyword evidence="3 11" id="KW-0028">Amino-acid biosynthesis</keyword>
<evidence type="ECO:0000256" key="1">
    <source>
        <dbReference type="ARBA" id="ARBA00004777"/>
    </source>
</evidence>
<evidence type="ECO:0000256" key="8">
    <source>
        <dbReference type="ARBA" id="ARBA00023102"/>
    </source>
</evidence>
<comment type="caution">
    <text evidence="11">Lacks conserved residue(s) required for the propagation of feature annotation.</text>
</comment>